<keyword evidence="2" id="KW-1133">Transmembrane helix</keyword>
<feature type="transmembrane region" description="Helical" evidence="2">
    <location>
        <begin position="30"/>
        <end position="50"/>
    </location>
</feature>
<name>A0A8T2UJN6_CERRI</name>
<keyword evidence="4" id="KW-1185">Reference proteome</keyword>
<evidence type="ECO:0000313" key="3">
    <source>
        <dbReference type="EMBL" id="KAH7434066.1"/>
    </source>
</evidence>
<dbReference type="EMBL" id="CM035412">
    <property type="protein sequence ID" value="KAH7434066.1"/>
    <property type="molecule type" value="Genomic_DNA"/>
</dbReference>
<organism evidence="3 4">
    <name type="scientific">Ceratopteris richardii</name>
    <name type="common">Triangle waterfern</name>
    <dbReference type="NCBI Taxonomy" id="49495"/>
    <lineage>
        <taxon>Eukaryota</taxon>
        <taxon>Viridiplantae</taxon>
        <taxon>Streptophyta</taxon>
        <taxon>Embryophyta</taxon>
        <taxon>Tracheophyta</taxon>
        <taxon>Polypodiopsida</taxon>
        <taxon>Polypodiidae</taxon>
        <taxon>Polypodiales</taxon>
        <taxon>Pteridineae</taxon>
        <taxon>Pteridaceae</taxon>
        <taxon>Parkerioideae</taxon>
        <taxon>Ceratopteris</taxon>
    </lineage>
</organism>
<dbReference type="Proteomes" id="UP000825935">
    <property type="component" value="Chromosome 7"/>
</dbReference>
<dbReference type="AlphaFoldDB" id="A0A8T2UJN6"/>
<feature type="region of interest" description="Disordered" evidence="1">
    <location>
        <begin position="80"/>
        <end position="101"/>
    </location>
</feature>
<evidence type="ECO:0000256" key="2">
    <source>
        <dbReference type="SAM" id="Phobius"/>
    </source>
</evidence>
<accession>A0A8T2UJN6</accession>
<reference evidence="3" key="1">
    <citation type="submission" date="2021-08" db="EMBL/GenBank/DDBJ databases">
        <title>WGS assembly of Ceratopteris richardii.</title>
        <authorList>
            <person name="Marchant D.B."/>
            <person name="Chen G."/>
            <person name="Jenkins J."/>
            <person name="Shu S."/>
            <person name="Leebens-Mack J."/>
            <person name="Grimwood J."/>
            <person name="Schmutz J."/>
            <person name="Soltis P."/>
            <person name="Soltis D."/>
            <person name="Chen Z.-H."/>
        </authorList>
    </citation>
    <scope>NUCLEOTIDE SEQUENCE</scope>
    <source>
        <strain evidence="3">Whitten #5841</strain>
        <tissue evidence="3">Leaf</tissue>
    </source>
</reference>
<protein>
    <submittedName>
        <fullName evidence="3">Uncharacterized protein</fullName>
    </submittedName>
</protein>
<proteinExistence type="predicted"/>
<gene>
    <name evidence="3" type="ORF">KP509_07G099400</name>
</gene>
<evidence type="ECO:0000313" key="4">
    <source>
        <dbReference type="Proteomes" id="UP000825935"/>
    </source>
</evidence>
<evidence type="ECO:0000256" key="1">
    <source>
        <dbReference type="SAM" id="MobiDB-lite"/>
    </source>
</evidence>
<comment type="caution">
    <text evidence="3">The sequence shown here is derived from an EMBL/GenBank/DDBJ whole genome shotgun (WGS) entry which is preliminary data.</text>
</comment>
<sequence length="101" mass="11380">MSIAETSELEFSEADRRLGIGETQTTMDSVCMTGCVLFSLLSLCFFPFFAGCESKNLCFLASFDCIHMEFLFLTGRLLPDLPQRGRTKSRRLPTLDLNSPR</sequence>
<keyword evidence="2" id="KW-0472">Membrane</keyword>
<keyword evidence="2" id="KW-0812">Transmembrane</keyword>